<accession>A0A1Q9DHP8</accession>
<protein>
    <submittedName>
        <fullName evidence="1">Uncharacterized protein</fullName>
    </submittedName>
</protein>
<dbReference type="OrthoDB" id="9995831at2759"/>
<dbReference type="Proteomes" id="UP000186817">
    <property type="component" value="Unassembled WGS sequence"/>
</dbReference>
<proteinExistence type="predicted"/>
<dbReference type="EMBL" id="LSRX01000532">
    <property type="protein sequence ID" value="OLP94698.1"/>
    <property type="molecule type" value="Genomic_DNA"/>
</dbReference>
<organism evidence="1 2">
    <name type="scientific">Symbiodinium microadriaticum</name>
    <name type="common">Dinoflagellate</name>
    <name type="synonym">Zooxanthella microadriatica</name>
    <dbReference type="NCBI Taxonomy" id="2951"/>
    <lineage>
        <taxon>Eukaryota</taxon>
        <taxon>Sar</taxon>
        <taxon>Alveolata</taxon>
        <taxon>Dinophyceae</taxon>
        <taxon>Suessiales</taxon>
        <taxon>Symbiodiniaceae</taxon>
        <taxon>Symbiodinium</taxon>
    </lineage>
</organism>
<dbReference type="AlphaFoldDB" id="A0A1Q9DHP8"/>
<gene>
    <name evidence="1" type="ORF">AK812_SmicGene23244</name>
</gene>
<keyword evidence="2" id="KW-1185">Reference proteome</keyword>
<name>A0A1Q9DHP8_SYMMI</name>
<evidence type="ECO:0000313" key="2">
    <source>
        <dbReference type="Proteomes" id="UP000186817"/>
    </source>
</evidence>
<comment type="caution">
    <text evidence="1">The sequence shown here is derived from an EMBL/GenBank/DDBJ whole genome shotgun (WGS) entry which is preliminary data.</text>
</comment>
<dbReference type="Gene3D" id="3.10.450.50">
    <property type="match status" value="1"/>
</dbReference>
<sequence length="169" mass="18779">MAEQKAMATLGDEHQRLAKAACSLYDLQVDSDAVVDSMYASSCKFSDPLVLVSGTSHVKAQFRSLRMLFREIDFHVDGIGLLGEKLVIEATITYVPKFMPRACALRLKQFTTLTSTAGRILLHEDHWSIHGVLVAIAGFGWLYQSWRQLLGTASSVAVELVYCPRRKTS</sequence>
<reference evidence="1 2" key="1">
    <citation type="submission" date="2016-02" db="EMBL/GenBank/DDBJ databases">
        <title>Genome analysis of coral dinoflagellate symbionts highlights evolutionary adaptations to a symbiotic lifestyle.</title>
        <authorList>
            <person name="Aranda M."/>
            <person name="Li Y."/>
            <person name="Liew Y.J."/>
            <person name="Baumgarten S."/>
            <person name="Simakov O."/>
            <person name="Wilson M."/>
            <person name="Piel J."/>
            <person name="Ashoor H."/>
            <person name="Bougouffa S."/>
            <person name="Bajic V.B."/>
            <person name="Ryu T."/>
            <person name="Ravasi T."/>
            <person name="Bayer T."/>
            <person name="Micklem G."/>
            <person name="Kim H."/>
            <person name="Bhak J."/>
            <person name="Lajeunesse T.C."/>
            <person name="Voolstra C.R."/>
        </authorList>
    </citation>
    <scope>NUCLEOTIDE SEQUENCE [LARGE SCALE GENOMIC DNA]</scope>
    <source>
        <strain evidence="1 2">CCMP2467</strain>
    </source>
</reference>
<evidence type="ECO:0000313" key="1">
    <source>
        <dbReference type="EMBL" id="OLP94698.1"/>
    </source>
</evidence>
<dbReference type="OMA" id="AQFRPMF"/>